<gene>
    <name evidence="7" type="ORF">Sliba_10450</name>
</gene>
<dbReference type="FunFam" id="1.10.10.10:FF:000001">
    <property type="entry name" value="LysR family transcriptional regulator"/>
    <property type="match status" value="1"/>
</dbReference>
<accession>A0A640TC61</accession>
<evidence type="ECO:0000256" key="2">
    <source>
        <dbReference type="ARBA" id="ARBA00023015"/>
    </source>
</evidence>
<keyword evidence="2" id="KW-0805">Transcription regulation</keyword>
<name>A0A640TC61_STRNI</name>
<dbReference type="PANTHER" id="PTHR30346:SF30">
    <property type="entry name" value="SMALL NEUTRAL PROTEASE REGULATORY PROTEIN"/>
    <property type="match status" value="1"/>
</dbReference>
<dbReference type="CDD" id="cd08414">
    <property type="entry name" value="PBP2_LTTR_aromatics_like"/>
    <property type="match status" value="1"/>
</dbReference>
<dbReference type="GO" id="GO:0003700">
    <property type="term" value="F:DNA-binding transcription factor activity"/>
    <property type="evidence" value="ECO:0007669"/>
    <property type="project" value="InterPro"/>
</dbReference>
<comment type="similarity">
    <text evidence="1">Belongs to the LysR transcriptional regulatory family.</text>
</comment>
<reference evidence="7 8" key="1">
    <citation type="submission" date="2019-12" db="EMBL/GenBank/DDBJ databases">
        <title>Whole genome shotgun sequence of Streptomyces libani subsp. libani NBRC 13452.</title>
        <authorList>
            <person name="Ichikawa N."/>
            <person name="Kimura A."/>
            <person name="Kitahashi Y."/>
            <person name="Komaki H."/>
            <person name="Tamura T."/>
        </authorList>
    </citation>
    <scope>NUCLEOTIDE SEQUENCE [LARGE SCALE GENOMIC DNA]</scope>
    <source>
        <strain evidence="7 8">NBRC 13452</strain>
    </source>
</reference>
<evidence type="ECO:0000256" key="1">
    <source>
        <dbReference type="ARBA" id="ARBA00009437"/>
    </source>
</evidence>
<protein>
    <submittedName>
        <fullName evidence="7">Transcriptional regulator</fullName>
    </submittedName>
</protein>
<dbReference type="Gene3D" id="3.40.190.10">
    <property type="entry name" value="Periplasmic binding protein-like II"/>
    <property type="match status" value="2"/>
</dbReference>
<evidence type="ECO:0000313" key="7">
    <source>
        <dbReference type="EMBL" id="GFE20592.1"/>
    </source>
</evidence>
<dbReference type="PROSITE" id="PS50931">
    <property type="entry name" value="HTH_LYSR"/>
    <property type="match status" value="1"/>
</dbReference>
<dbReference type="Proteomes" id="UP000429552">
    <property type="component" value="Unassembled WGS sequence"/>
</dbReference>
<feature type="region of interest" description="Disordered" evidence="5">
    <location>
        <begin position="1"/>
        <end position="48"/>
    </location>
</feature>
<keyword evidence="3" id="KW-0238">DNA-binding</keyword>
<evidence type="ECO:0000259" key="6">
    <source>
        <dbReference type="PROSITE" id="PS50931"/>
    </source>
</evidence>
<feature type="domain" description="HTH lysR-type" evidence="6">
    <location>
        <begin position="55"/>
        <end position="112"/>
    </location>
</feature>
<dbReference type="InterPro" id="IPR036388">
    <property type="entry name" value="WH-like_DNA-bd_sf"/>
</dbReference>
<dbReference type="PRINTS" id="PR00039">
    <property type="entry name" value="HTHLYSR"/>
</dbReference>
<organism evidence="7 8">
    <name type="scientific">Streptomyces nigrescens</name>
    <dbReference type="NCBI Taxonomy" id="1920"/>
    <lineage>
        <taxon>Bacteria</taxon>
        <taxon>Bacillati</taxon>
        <taxon>Actinomycetota</taxon>
        <taxon>Actinomycetes</taxon>
        <taxon>Kitasatosporales</taxon>
        <taxon>Streptomycetaceae</taxon>
        <taxon>Streptomyces</taxon>
    </lineage>
</organism>
<comment type="caution">
    <text evidence="7">The sequence shown here is derived from an EMBL/GenBank/DDBJ whole genome shotgun (WGS) entry which is preliminary data.</text>
</comment>
<proteinExistence type="inferred from homology"/>
<dbReference type="Gene3D" id="1.10.10.10">
    <property type="entry name" value="Winged helix-like DNA-binding domain superfamily/Winged helix DNA-binding domain"/>
    <property type="match status" value="1"/>
</dbReference>
<dbReference type="AlphaFoldDB" id="A0A640TC61"/>
<dbReference type="SUPFAM" id="SSF53850">
    <property type="entry name" value="Periplasmic binding protein-like II"/>
    <property type="match status" value="1"/>
</dbReference>
<evidence type="ECO:0000256" key="3">
    <source>
        <dbReference type="ARBA" id="ARBA00023125"/>
    </source>
</evidence>
<dbReference type="SUPFAM" id="SSF46785">
    <property type="entry name" value="Winged helix' DNA-binding domain"/>
    <property type="match status" value="1"/>
</dbReference>
<dbReference type="InterPro" id="IPR005119">
    <property type="entry name" value="LysR_subst-bd"/>
</dbReference>
<dbReference type="PANTHER" id="PTHR30346">
    <property type="entry name" value="TRANSCRIPTIONAL DUAL REGULATOR HCAR-RELATED"/>
    <property type="match status" value="1"/>
</dbReference>
<dbReference type="GO" id="GO:0003677">
    <property type="term" value="F:DNA binding"/>
    <property type="evidence" value="ECO:0007669"/>
    <property type="project" value="UniProtKB-KW"/>
</dbReference>
<evidence type="ECO:0000313" key="8">
    <source>
        <dbReference type="Proteomes" id="UP000429552"/>
    </source>
</evidence>
<dbReference type="EMBL" id="BLIP01000001">
    <property type="protein sequence ID" value="GFE20592.1"/>
    <property type="molecule type" value="Genomic_DNA"/>
</dbReference>
<keyword evidence="4" id="KW-0804">Transcription</keyword>
<evidence type="ECO:0000256" key="4">
    <source>
        <dbReference type="ARBA" id="ARBA00023163"/>
    </source>
</evidence>
<dbReference type="InterPro" id="IPR000847">
    <property type="entry name" value="LysR_HTH_N"/>
</dbReference>
<feature type="compositionally biased region" description="Basic and acidic residues" evidence="5">
    <location>
        <begin position="8"/>
        <end position="26"/>
    </location>
</feature>
<sequence length="371" mass="40208">MSAKRARPWRERAENDEVGFHAELPNEGHVPAAPAVAPDGSDRSSADGRTAGMELELRHLRVLCAIADAGSVGRAASDLGYSQPAMSTQLRRIEQYFGNPLFERNTSGVELTRYGTEVLAQARDVLARAAAIGRRPAADRARTRRPLRLATTNSPVLAGMLIRLRSQLPDLTLTVSSVYPSSESVELLEHGEVDAAIAADYPGRELRHSAAVAHRGIVTEPSFVALPAGHRLRHCPEVALADLADDAWFLTPDDGAGWPGVFYAACRAAGFTPAAVHEFLGDQQQLQNMIAEGIGVSIVQATLRPIPDVLVKPLVGTPLWCRYVLAWRRESVTDETADTLFGSAAAAYRALIAKSPHFRTWASRTWSVTRP</sequence>
<dbReference type="Pfam" id="PF03466">
    <property type="entry name" value="LysR_substrate"/>
    <property type="match status" value="1"/>
</dbReference>
<dbReference type="InterPro" id="IPR036390">
    <property type="entry name" value="WH_DNA-bd_sf"/>
</dbReference>
<dbReference type="GO" id="GO:0032993">
    <property type="term" value="C:protein-DNA complex"/>
    <property type="evidence" value="ECO:0007669"/>
    <property type="project" value="TreeGrafter"/>
</dbReference>
<evidence type="ECO:0000256" key="5">
    <source>
        <dbReference type="SAM" id="MobiDB-lite"/>
    </source>
</evidence>
<dbReference type="Pfam" id="PF00126">
    <property type="entry name" value="HTH_1"/>
    <property type="match status" value="1"/>
</dbReference>